<feature type="compositionally biased region" description="Basic and acidic residues" evidence="1">
    <location>
        <begin position="243"/>
        <end position="256"/>
    </location>
</feature>
<evidence type="ECO:0000256" key="1">
    <source>
        <dbReference type="SAM" id="MobiDB-lite"/>
    </source>
</evidence>
<reference evidence="2 3" key="1">
    <citation type="submission" date="2023-09" db="EMBL/GenBank/DDBJ databases">
        <title>Nesidiocoris tenuis whole genome shotgun sequence.</title>
        <authorList>
            <person name="Shibata T."/>
            <person name="Shimoda M."/>
            <person name="Kobayashi T."/>
            <person name="Uehara T."/>
        </authorList>
    </citation>
    <scope>NUCLEOTIDE SEQUENCE [LARGE SCALE GENOMIC DNA]</scope>
    <source>
        <strain evidence="2 3">Japan</strain>
    </source>
</reference>
<feature type="compositionally biased region" description="Low complexity" evidence="1">
    <location>
        <begin position="220"/>
        <end position="238"/>
    </location>
</feature>
<feature type="compositionally biased region" description="Basic and acidic residues" evidence="1">
    <location>
        <begin position="537"/>
        <end position="561"/>
    </location>
</feature>
<accession>A0ABN7AI26</accession>
<dbReference type="Proteomes" id="UP001307889">
    <property type="component" value="Chromosome 3"/>
</dbReference>
<gene>
    <name evidence="2" type="ORF">NTJ_04723</name>
</gene>
<evidence type="ECO:0000313" key="3">
    <source>
        <dbReference type="Proteomes" id="UP001307889"/>
    </source>
</evidence>
<organism evidence="2 3">
    <name type="scientific">Nesidiocoris tenuis</name>
    <dbReference type="NCBI Taxonomy" id="355587"/>
    <lineage>
        <taxon>Eukaryota</taxon>
        <taxon>Metazoa</taxon>
        <taxon>Ecdysozoa</taxon>
        <taxon>Arthropoda</taxon>
        <taxon>Hexapoda</taxon>
        <taxon>Insecta</taxon>
        <taxon>Pterygota</taxon>
        <taxon>Neoptera</taxon>
        <taxon>Paraneoptera</taxon>
        <taxon>Hemiptera</taxon>
        <taxon>Heteroptera</taxon>
        <taxon>Panheteroptera</taxon>
        <taxon>Cimicomorpha</taxon>
        <taxon>Miridae</taxon>
        <taxon>Dicyphina</taxon>
        <taxon>Nesidiocoris</taxon>
    </lineage>
</organism>
<proteinExistence type="predicted"/>
<dbReference type="EMBL" id="AP028911">
    <property type="protein sequence ID" value="BES91915.1"/>
    <property type="molecule type" value="Genomic_DNA"/>
</dbReference>
<feature type="region of interest" description="Disordered" evidence="1">
    <location>
        <begin position="1"/>
        <end position="21"/>
    </location>
</feature>
<sequence length="910" mass="102307">MKVGEEVRGYHRSSTRRLLDPAYTPDIAHLVHRGGPPPQAESKAAAKSARARLAEVLSLTRTATRLRQVTQRKGSQQLAERGYSLAGDPRRGSINKAPERNSLQSQSSRGGNVSVLHLRGNSEPWEAKTSVYSTPNYNYTNYPSSNYSRRVAREGSFNVDPGSRELSPVRWHDKEVDGVFLGRSGWVQVQQPQPQTSVERRDSQLLHHLQQLERREQQQRKQQQQQQQQQQHKQQQQHVTRIKMADYHCSKSEPGKLPDPQRPGYLPLPNSNARLGRVSPSSLDLTREEPITPPPPTPIISPPPAFQDNSNKYKSSPSVRRGGGGGGAFLSRSNAIEVSPPPSPPKFRLSPNTSSQYVPPNRRKMTPSPVKYHQPPIQTKSLEQDTSGRRFVFQNKKDSSSSSSSSFGFRSLDSALLQTKPQVMPRLSEASAFTDSSFGGYESGGDEESLGLSDYSTVTIVNRQSPDIDRVSPSGRQRQQQRTRRSPCQETSTKNGGSPVRRSSSSTSEDDVFRRSGSAHQTPLRGRSPRNVPPANDYRERDVRAEREMRERARREEEERNRVRRSRSLQLPERCSPGHVGVVSPQQVLANSRAARQTAMHSRTVQSEEMAMEAELRREAEEEARVVTEFIQGVRSREAARNLLLHRYIDRDDGPPPIRDISPGSHHVQQQPQIVMVRPQRGRGLTRGMTNPEKRLPTGPSCDYWPHCSHKPATVTPPSQSPVQQGNMRLSQSYPNQRIPTPRDYATRSSPASLERVNDSSPRPRRGNSLNVPSQDEIEASRRYRLRRSPDRSYEDVAYRHNLGQHDYETNKASPVNSILSNSSSSSEVWMATQRLPRMKTSAASTPEDRPGSAPARETCRVPPGSNAGRVDNAQRSLSLPKCFQTGRELPRLPHQQSQGPHYHPRMMYK</sequence>
<feature type="compositionally biased region" description="Polar residues" evidence="1">
    <location>
        <begin position="101"/>
        <end position="111"/>
    </location>
</feature>
<feature type="region of interest" description="Disordered" evidence="1">
    <location>
        <begin position="29"/>
        <end position="48"/>
    </location>
</feature>
<name>A0ABN7AI26_9HEMI</name>
<feature type="region of interest" description="Disordered" evidence="1">
    <location>
        <begin position="214"/>
        <end position="408"/>
    </location>
</feature>
<feature type="compositionally biased region" description="Polar residues" evidence="1">
    <location>
        <begin position="307"/>
        <end position="318"/>
    </location>
</feature>
<feature type="region of interest" description="Disordered" evidence="1">
    <location>
        <begin position="838"/>
        <end position="910"/>
    </location>
</feature>
<feature type="region of interest" description="Disordered" evidence="1">
    <location>
        <begin position="68"/>
        <end position="116"/>
    </location>
</feature>
<feature type="compositionally biased region" description="Polar residues" evidence="1">
    <location>
        <begin position="68"/>
        <end position="78"/>
    </location>
</feature>
<feature type="region of interest" description="Disordered" evidence="1">
    <location>
        <begin position="732"/>
        <end position="792"/>
    </location>
</feature>
<feature type="compositionally biased region" description="Polar residues" evidence="1">
    <location>
        <begin position="486"/>
        <end position="496"/>
    </location>
</feature>
<feature type="region of interest" description="Disordered" evidence="1">
    <location>
        <begin position="463"/>
        <end position="580"/>
    </location>
</feature>
<feature type="compositionally biased region" description="Polar residues" evidence="1">
    <location>
        <begin position="269"/>
        <end position="284"/>
    </location>
</feature>
<feature type="compositionally biased region" description="Pro residues" evidence="1">
    <location>
        <begin position="291"/>
        <end position="305"/>
    </location>
</feature>
<protein>
    <submittedName>
        <fullName evidence="2">RhoGEF</fullName>
    </submittedName>
</protein>
<keyword evidence="3" id="KW-1185">Reference proteome</keyword>
<evidence type="ECO:0000313" key="2">
    <source>
        <dbReference type="EMBL" id="BES91915.1"/>
    </source>
</evidence>